<evidence type="ECO:0000313" key="5">
    <source>
        <dbReference type="EMBL" id="CCJ29248.1"/>
    </source>
</evidence>
<comment type="similarity">
    <text evidence="1">Belongs to the SWI5/SAE3 family.</text>
</comment>
<keyword evidence="3" id="KW-0234">DNA repair</keyword>
<evidence type="ECO:0000313" key="6">
    <source>
        <dbReference type="Proteomes" id="UP000010422"/>
    </source>
</evidence>
<gene>
    <name evidence="5" type="ORF">PNEJI1_000753</name>
</gene>
<dbReference type="VEuPathDB" id="FungiDB:PNEJI1_000753"/>
<keyword evidence="4" id="KW-0175">Coiled coil</keyword>
<dbReference type="FunCoup" id="L0PA44">
    <property type="interactions" value="63"/>
</dbReference>
<comment type="caution">
    <text evidence="5">The sequence shown here is derived from an EMBL/GenBank/DDBJ whole genome shotgun (WGS) entry which is preliminary data.</text>
</comment>
<dbReference type="InterPro" id="IPR010760">
    <property type="entry name" value="DNA-repair_Swi5"/>
</dbReference>
<keyword evidence="2" id="KW-0227">DNA damage</keyword>
<name>L0PA44_PNEJI</name>
<evidence type="ECO:0000256" key="3">
    <source>
        <dbReference type="ARBA" id="ARBA00023204"/>
    </source>
</evidence>
<dbReference type="Pfam" id="PF07061">
    <property type="entry name" value="Swi5"/>
    <property type="match status" value="1"/>
</dbReference>
<evidence type="ECO:0000256" key="4">
    <source>
        <dbReference type="SAM" id="Coils"/>
    </source>
</evidence>
<reference evidence="5 6" key="1">
    <citation type="journal article" date="2012" name="MBio">
        <title>De novo assembly of the Pneumocystis jirovecii genome from a single bronchoalveolar lavage fluid specimen from a patient.</title>
        <authorList>
            <person name="Cisse O.H."/>
            <person name="Pagni M."/>
            <person name="Hauser P.M."/>
        </authorList>
    </citation>
    <scope>NUCLEOTIDE SEQUENCE [LARGE SCALE GENOMIC DNA]</scope>
    <source>
        <strain evidence="5 6">SE8</strain>
    </source>
</reference>
<dbReference type="PANTHER" id="PTHR28529:SF2">
    <property type="entry name" value="DNA REPAIR PROTEIN SWI5 HOMOLOG"/>
    <property type="match status" value="1"/>
</dbReference>
<dbReference type="GO" id="GO:0032798">
    <property type="term" value="C:Swi5-Sfr1 complex"/>
    <property type="evidence" value="ECO:0007669"/>
    <property type="project" value="TreeGrafter"/>
</dbReference>
<organism evidence="6">
    <name type="scientific">Pneumocystis jirovecii</name>
    <name type="common">Human pneumocystis pneumonia agent</name>
    <dbReference type="NCBI Taxonomy" id="42068"/>
    <lineage>
        <taxon>Eukaryota</taxon>
        <taxon>Fungi</taxon>
        <taxon>Dikarya</taxon>
        <taxon>Ascomycota</taxon>
        <taxon>Taphrinomycotina</taxon>
        <taxon>Pneumocystomycetes</taxon>
        <taxon>Pneumocystaceae</taxon>
        <taxon>Pneumocystis</taxon>
    </lineage>
</organism>
<dbReference type="InParanoid" id="L0PA44"/>
<accession>L0PA44</accession>
<feature type="coiled-coil region" evidence="4">
    <location>
        <begin position="1"/>
        <end position="35"/>
    </location>
</feature>
<dbReference type="Proteomes" id="UP000010422">
    <property type="component" value="Unassembled WGS sequence"/>
</dbReference>
<dbReference type="GO" id="GO:0034974">
    <property type="term" value="C:Swi5-Swi2 complex"/>
    <property type="evidence" value="ECO:0007669"/>
    <property type="project" value="TreeGrafter"/>
</dbReference>
<proteinExistence type="inferred from homology"/>
<evidence type="ECO:0000256" key="1">
    <source>
        <dbReference type="ARBA" id="ARBA00008060"/>
    </source>
</evidence>
<dbReference type="EMBL" id="CAKM01000171">
    <property type="protein sequence ID" value="CCJ29248.1"/>
    <property type="molecule type" value="Genomic_DNA"/>
</dbReference>
<evidence type="ECO:0008006" key="7">
    <source>
        <dbReference type="Google" id="ProtNLM"/>
    </source>
</evidence>
<sequence>MESDEGQKKALETKVASLEAALKELTSREEALQATLRDPDAGKTVKKHITQLHTYNEIRDVALGLMGKLADQERRRIVEVMARFGITKDD</sequence>
<dbReference type="GO" id="GO:0000709">
    <property type="term" value="P:meiotic joint molecule formation"/>
    <property type="evidence" value="ECO:0007669"/>
    <property type="project" value="TreeGrafter"/>
</dbReference>
<dbReference type="Gene3D" id="1.20.5.170">
    <property type="match status" value="1"/>
</dbReference>
<dbReference type="GO" id="GO:0010772">
    <property type="term" value="P:meiotic DNA recombinase assembly involved in reciprocal meiotic recombination"/>
    <property type="evidence" value="ECO:0007669"/>
    <property type="project" value="TreeGrafter"/>
</dbReference>
<evidence type="ECO:0000256" key="2">
    <source>
        <dbReference type="ARBA" id="ARBA00022763"/>
    </source>
</evidence>
<dbReference type="AlphaFoldDB" id="L0PA44"/>
<dbReference type="PANTHER" id="PTHR28529">
    <property type="entry name" value="DNA REPAIR PROTEIN SWI5 HOMOLOG"/>
    <property type="match status" value="1"/>
</dbReference>
<protein>
    <recommendedName>
        <fullName evidence="7">Swi5-domain-containing protein</fullName>
    </recommendedName>
</protein>